<sequence>MGGVKALLDRVWRDEAGSMLGVLSRRLGDLDLAEDALQEAVGEALRRWPADGVPDSPTGWLVTAAWRKAVDRLRRERAGRRSSRSSPVSRRPSRPGTTGWR</sequence>
<gene>
    <name evidence="3" type="ORF">Phou_085880</name>
</gene>
<evidence type="ECO:0000259" key="2">
    <source>
        <dbReference type="Pfam" id="PF04542"/>
    </source>
</evidence>
<dbReference type="Pfam" id="PF04542">
    <property type="entry name" value="Sigma70_r2"/>
    <property type="match status" value="1"/>
</dbReference>
<evidence type="ECO:0000313" key="3">
    <source>
        <dbReference type="EMBL" id="GFJ84408.1"/>
    </source>
</evidence>
<evidence type="ECO:0000256" key="1">
    <source>
        <dbReference type="SAM" id="MobiDB-lite"/>
    </source>
</evidence>
<reference evidence="3 4" key="2">
    <citation type="submission" date="2020-03" db="EMBL/GenBank/DDBJ databases">
        <authorList>
            <person name="Ichikawa N."/>
            <person name="Kimura A."/>
            <person name="Kitahashi Y."/>
            <person name="Uohara A."/>
        </authorList>
    </citation>
    <scope>NUCLEOTIDE SEQUENCE [LARGE SCALE GENOMIC DNA]</scope>
    <source>
        <strain evidence="3 4">NBRC 108639</strain>
    </source>
</reference>
<dbReference type="SUPFAM" id="SSF88946">
    <property type="entry name" value="Sigma2 domain of RNA polymerase sigma factors"/>
    <property type="match status" value="1"/>
</dbReference>
<evidence type="ECO:0000313" key="4">
    <source>
        <dbReference type="Proteomes" id="UP000482800"/>
    </source>
</evidence>
<proteinExistence type="predicted"/>
<accession>A0A6V8KP70</accession>
<feature type="region of interest" description="Disordered" evidence="1">
    <location>
        <begin position="73"/>
        <end position="101"/>
    </location>
</feature>
<protein>
    <recommendedName>
        <fullName evidence="2">RNA polymerase sigma-70 region 2 domain-containing protein</fullName>
    </recommendedName>
</protein>
<keyword evidence="4" id="KW-1185">Reference proteome</keyword>
<comment type="caution">
    <text evidence="3">The sequence shown here is derived from an EMBL/GenBank/DDBJ whole genome shotgun (WGS) entry which is preliminary data.</text>
</comment>
<feature type="domain" description="RNA polymerase sigma-70 region 2" evidence="2">
    <location>
        <begin position="19"/>
        <end position="77"/>
    </location>
</feature>
<dbReference type="EMBL" id="BLPF01000003">
    <property type="protein sequence ID" value="GFJ84408.1"/>
    <property type="molecule type" value="Genomic_DNA"/>
</dbReference>
<dbReference type="PANTHER" id="PTHR47756">
    <property type="entry name" value="BLL6612 PROTEIN-RELATED"/>
    <property type="match status" value="1"/>
</dbReference>
<dbReference type="AlphaFoldDB" id="A0A6V8KP70"/>
<dbReference type="Gene3D" id="1.10.1740.10">
    <property type="match status" value="1"/>
</dbReference>
<organism evidence="3 4">
    <name type="scientific">Phytohabitans houttuyneae</name>
    <dbReference type="NCBI Taxonomy" id="1076126"/>
    <lineage>
        <taxon>Bacteria</taxon>
        <taxon>Bacillati</taxon>
        <taxon>Actinomycetota</taxon>
        <taxon>Actinomycetes</taxon>
        <taxon>Micromonosporales</taxon>
        <taxon>Micromonosporaceae</taxon>
    </lineage>
</organism>
<dbReference type="GO" id="GO:0003700">
    <property type="term" value="F:DNA-binding transcription factor activity"/>
    <property type="evidence" value="ECO:0007669"/>
    <property type="project" value="InterPro"/>
</dbReference>
<dbReference type="PANTHER" id="PTHR47756:SF2">
    <property type="entry name" value="BLL6612 PROTEIN"/>
    <property type="match status" value="1"/>
</dbReference>
<dbReference type="InterPro" id="IPR013325">
    <property type="entry name" value="RNA_pol_sigma_r2"/>
</dbReference>
<name>A0A6V8KP70_9ACTN</name>
<dbReference type="RefSeq" id="WP_308784870.1">
    <property type="nucleotide sequence ID" value="NZ_BLPF01000003.1"/>
</dbReference>
<reference evidence="3 4" key="1">
    <citation type="submission" date="2020-03" db="EMBL/GenBank/DDBJ databases">
        <title>Whole genome shotgun sequence of Phytohabitans houttuyneae NBRC 108639.</title>
        <authorList>
            <person name="Komaki H."/>
            <person name="Tamura T."/>
        </authorList>
    </citation>
    <scope>NUCLEOTIDE SEQUENCE [LARGE SCALE GENOMIC DNA]</scope>
    <source>
        <strain evidence="3 4">NBRC 108639</strain>
    </source>
</reference>
<dbReference type="InterPro" id="IPR007627">
    <property type="entry name" value="RNA_pol_sigma70_r2"/>
</dbReference>
<dbReference type="GO" id="GO:0006352">
    <property type="term" value="P:DNA-templated transcription initiation"/>
    <property type="evidence" value="ECO:0007669"/>
    <property type="project" value="InterPro"/>
</dbReference>
<dbReference type="Proteomes" id="UP000482800">
    <property type="component" value="Unassembled WGS sequence"/>
</dbReference>